<name>A0A8T1TY49_9STRA</name>
<sequence>MYDSDFRWRAVILHYAYAVPCERVVRIFGIAGRSVRHWYDLYNQAATSFPDVA</sequence>
<dbReference type="Proteomes" id="UP000688947">
    <property type="component" value="Unassembled WGS sequence"/>
</dbReference>
<comment type="caution">
    <text evidence="1">The sequence shown here is derived from an EMBL/GenBank/DDBJ whole genome shotgun (WGS) entry which is preliminary data.</text>
</comment>
<accession>A0A8T1TY49</accession>
<dbReference type="AlphaFoldDB" id="A0A8T1TY49"/>
<protein>
    <submittedName>
        <fullName evidence="1">Uncharacterized protein</fullName>
    </submittedName>
</protein>
<evidence type="ECO:0000313" key="1">
    <source>
        <dbReference type="EMBL" id="KAG6951062.1"/>
    </source>
</evidence>
<organism evidence="1 2">
    <name type="scientific">Phytophthora cactorum</name>
    <dbReference type="NCBI Taxonomy" id="29920"/>
    <lineage>
        <taxon>Eukaryota</taxon>
        <taxon>Sar</taxon>
        <taxon>Stramenopiles</taxon>
        <taxon>Oomycota</taxon>
        <taxon>Peronosporomycetes</taxon>
        <taxon>Peronosporales</taxon>
        <taxon>Peronosporaceae</taxon>
        <taxon>Phytophthora</taxon>
    </lineage>
</organism>
<proteinExistence type="predicted"/>
<reference evidence="1" key="1">
    <citation type="submission" date="2021-01" db="EMBL/GenBank/DDBJ databases">
        <title>Phytophthora aleatoria, a newly-described species from Pinus radiata is distinct from Phytophthora cactorum isolates based on comparative genomics.</title>
        <authorList>
            <person name="Mcdougal R."/>
            <person name="Panda P."/>
            <person name="Williams N."/>
            <person name="Studholme D.J."/>
        </authorList>
    </citation>
    <scope>NUCLEOTIDE SEQUENCE</scope>
    <source>
        <strain evidence="1">NZFS 3830</strain>
    </source>
</reference>
<gene>
    <name evidence="1" type="ORF">JG687_00013845</name>
</gene>
<dbReference type="EMBL" id="JAENGZ010001058">
    <property type="protein sequence ID" value="KAG6951062.1"/>
    <property type="molecule type" value="Genomic_DNA"/>
</dbReference>
<evidence type="ECO:0000313" key="2">
    <source>
        <dbReference type="Proteomes" id="UP000688947"/>
    </source>
</evidence>